<dbReference type="STRING" id="1121420.SAMN02746098_04551"/>
<dbReference type="OrthoDB" id="1837345at2"/>
<protein>
    <submittedName>
        <fullName evidence="2">Histidine kinase-, DNA gyrase B-, and HSP90-like ATPase</fullName>
    </submittedName>
</protein>
<proteinExistence type="predicted"/>
<keyword evidence="2" id="KW-0418">Kinase</keyword>
<sequence>MKLEVRFFELSKNSKKATEIYNTWLFIKKDISNQLDNVSVYFPHFSLHDSSHSETILSQIERILGDRINDLCFSDIYLLLLVSYSHDLGMVLQYSEVEEYFRSEEYVNDLTRFSQDENNPLYRTSKRLLEVDIVKNGMKKEYIDSLKIYEDVLKIVEFHFRYNHAYRSSEKLEKYLCGKLQINRVIGIRIIRLIAKICELHQMDYNHILELPHSTNGISDDYCHPRFIAFMLCLGDLLDLDTDRFNEYYLETTTPLPNESELHKAKHESILHFLVNTSGVEIIAECEIKDVYRILQGWVEWIDDLLKFGALNWSRLVQNDFGNCPALIKREISFKNNKSWMQYNNLKFSVSQDRAVELLVGANIYRSKFVFLREIIQNAVDASLIQLWKKYQQLGEVTSIFKNNYYERLIEEFDISLKIKDVCGQVLIELRDKGTGISLEDILSISKVGNKSRNHEILNEIPEWLKPAGAFGLGLQSIFMVADEFEIITKTENEKAKKIRFESTTTGKGYIDIEDYNKPFERGSCIFVKISNEKVYYDDLYCSRFAYETESKTKLIQQHIYSIYNNKSEGRPIGISREMKLKEYVNVDWQIILEDGKKVVDERLYTTIFDENLLKIVKGKLVIEGNTLRYTYFDQDTLTICSLNFIDFYDDNKTIMFDAYDNNFNASLFYKHEFVKDEIIKERIGLSHSSQYKNFDFSVNILSGNAEKLLTIDRKGVKKESEQLVIEIVERSVMNTSKKLINDLITSKESFGSLIFKIFELAIYYDYRVEEFYSVFYDNMVQYSLGNYLSVEADINSNKYNTIIRFDELYKNEIIFVCKEIPANGDGIENKIIDLGSENRVFWLEHKSIQTPNYARQKMCVSHKILKGFLGQLKGKVYFCIKVKPFGIGNIRNDFEKDDYFVLYDFIFALINDYRVMLGNHKFPEIGVATGYSRYSKETLQYELILPEKQRMIVKDYLLGKCDEFDENAMIQEVITSHEYEKTTSYITRMNDLSIEVVNEKYILFIKELLELIKNKEKMSPYVDEFLKEINLNPRTLYQSSSKLEDVLYSNDYII</sequence>
<dbReference type="SUPFAM" id="SSF55874">
    <property type="entry name" value="ATPase domain of HSP90 chaperone/DNA topoisomerase II/histidine kinase"/>
    <property type="match status" value="1"/>
</dbReference>
<accession>A0A1M6DL95</accession>
<dbReference type="AlphaFoldDB" id="A0A1M6DL95"/>
<dbReference type="InterPro" id="IPR020575">
    <property type="entry name" value="Hsp90_N"/>
</dbReference>
<evidence type="ECO:0000313" key="2">
    <source>
        <dbReference type="EMBL" id="SHI73829.1"/>
    </source>
</evidence>
<dbReference type="InterPro" id="IPR056471">
    <property type="entry name" value="HD-CE"/>
</dbReference>
<dbReference type="Gene3D" id="3.30.565.10">
    <property type="entry name" value="Histidine kinase-like ATPase, C-terminal domain"/>
    <property type="match status" value="1"/>
</dbReference>
<gene>
    <name evidence="2" type="ORF">SAMN02746098_04551</name>
</gene>
<evidence type="ECO:0000259" key="1">
    <source>
        <dbReference type="Pfam" id="PF24391"/>
    </source>
</evidence>
<organism evidence="2 3">
    <name type="scientific">Desulfosporosinus lacus DSM 15449</name>
    <dbReference type="NCBI Taxonomy" id="1121420"/>
    <lineage>
        <taxon>Bacteria</taxon>
        <taxon>Bacillati</taxon>
        <taxon>Bacillota</taxon>
        <taxon>Clostridia</taxon>
        <taxon>Eubacteriales</taxon>
        <taxon>Desulfitobacteriaceae</taxon>
        <taxon>Desulfosporosinus</taxon>
    </lineage>
</organism>
<feature type="domain" description="HD-CE" evidence="1">
    <location>
        <begin position="42"/>
        <end position="306"/>
    </location>
</feature>
<dbReference type="InterPro" id="IPR036890">
    <property type="entry name" value="HATPase_C_sf"/>
</dbReference>
<dbReference type="PRINTS" id="PR00775">
    <property type="entry name" value="HEATSHOCK90"/>
</dbReference>
<dbReference type="Proteomes" id="UP000183954">
    <property type="component" value="Unassembled WGS sequence"/>
</dbReference>
<dbReference type="Pfam" id="PF24391">
    <property type="entry name" value="HD-CE"/>
    <property type="match status" value="1"/>
</dbReference>
<keyword evidence="2" id="KW-0808">Transferase</keyword>
<name>A0A1M6DL95_9FIRM</name>
<dbReference type="EMBL" id="FQXJ01000024">
    <property type="protein sequence ID" value="SHI73829.1"/>
    <property type="molecule type" value="Genomic_DNA"/>
</dbReference>
<dbReference type="RefSeq" id="WP_073032439.1">
    <property type="nucleotide sequence ID" value="NZ_FQXJ01000024.1"/>
</dbReference>
<keyword evidence="3" id="KW-1185">Reference proteome</keyword>
<reference evidence="3" key="1">
    <citation type="submission" date="2016-11" db="EMBL/GenBank/DDBJ databases">
        <authorList>
            <person name="Varghese N."/>
            <person name="Submissions S."/>
        </authorList>
    </citation>
    <scope>NUCLEOTIDE SEQUENCE [LARGE SCALE GENOMIC DNA]</scope>
    <source>
        <strain evidence="3">DSM 15449</strain>
    </source>
</reference>
<dbReference type="GO" id="GO:0016301">
    <property type="term" value="F:kinase activity"/>
    <property type="evidence" value="ECO:0007669"/>
    <property type="project" value="UniProtKB-KW"/>
</dbReference>
<evidence type="ECO:0000313" key="3">
    <source>
        <dbReference type="Proteomes" id="UP000183954"/>
    </source>
</evidence>